<name>L7VVS4_THES1</name>
<dbReference type="STRING" id="1121335.Cst_c26730"/>
<dbReference type="AlphaFoldDB" id="L7VVS4"/>
<gene>
    <name evidence="2" type="ordered locus">Cst_c26730</name>
</gene>
<dbReference type="RefSeq" id="WP_015360299.1">
    <property type="nucleotide sequence ID" value="NC_020134.1"/>
</dbReference>
<feature type="region of interest" description="Disordered" evidence="1">
    <location>
        <begin position="1"/>
        <end position="65"/>
    </location>
</feature>
<evidence type="ECO:0000313" key="3">
    <source>
        <dbReference type="Proteomes" id="UP000011220"/>
    </source>
</evidence>
<dbReference type="PATRIC" id="fig|1121335.3.peg.2681"/>
<evidence type="ECO:0000256" key="1">
    <source>
        <dbReference type="SAM" id="MobiDB-lite"/>
    </source>
</evidence>
<reference evidence="2 3" key="1">
    <citation type="journal article" date="2013" name="Genome Announc.">
        <title>Complete genome sequence of Clostridium stercorarium subsp. stercorarium strain DSM 8532, a thermophilic degrader of plant cell wall fibers.</title>
        <authorList>
            <person name="Poehlein A."/>
            <person name="Zverlov V.V."/>
            <person name="Daniel R."/>
            <person name="Schwarz W.H."/>
            <person name="Liebl W."/>
        </authorList>
    </citation>
    <scope>NUCLEOTIDE SEQUENCE [LARGE SCALE GENOMIC DNA]</scope>
    <source>
        <strain evidence="3">ATCC 35414 / DSM 8532 / NCIMB 11754</strain>
    </source>
</reference>
<accession>L7VVS4</accession>
<organism evidence="2 3">
    <name type="scientific">Thermoclostridium stercorarium (strain ATCC 35414 / DSM 8532 / NCIMB 11754)</name>
    <name type="common">Clostridium stercorarium</name>
    <dbReference type="NCBI Taxonomy" id="1121335"/>
    <lineage>
        <taxon>Bacteria</taxon>
        <taxon>Bacillati</taxon>
        <taxon>Bacillota</taxon>
        <taxon>Clostridia</taxon>
        <taxon>Eubacteriales</taxon>
        <taxon>Oscillospiraceae</taxon>
        <taxon>Thermoclostridium</taxon>
    </lineage>
</organism>
<dbReference type="Proteomes" id="UP000011220">
    <property type="component" value="Chromosome"/>
</dbReference>
<dbReference type="KEGG" id="csd:Clst_2561"/>
<dbReference type="EMBL" id="CP004044">
    <property type="protein sequence ID" value="AGC69623.1"/>
    <property type="molecule type" value="Genomic_DNA"/>
</dbReference>
<proteinExistence type="predicted"/>
<feature type="compositionally biased region" description="Basic and acidic residues" evidence="1">
    <location>
        <begin position="29"/>
        <end position="47"/>
    </location>
</feature>
<protein>
    <submittedName>
        <fullName evidence="2">Uncharacterized protein</fullName>
    </submittedName>
</protein>
<dbReference type="KEGG" id="css:Cst_c26730"/>
<evidence type="ECO:0000313" key="2">
    <source>
        <dbReference type="EMBL" id="AGC69623.1"/>
    </source>
</evidence>
<sequence>MLQNNKRNAGQGKNNNNLTKQTNAQKNKSQKETVRDGFAKKRNDLQKRPSQRISSEQVAARISNPKREETIEDIRMDIEKLEKEIQFEIKQIRSTKLGL</sequence>
<feature type="compositionally biased region" description="Polar residues" evidence="1">
    <location>
        <begin position="1"/>
        <end position="27"/>
    </location>
</feature>
<keyword evidence="3" id="KW-1185">Reference proteome</keyword>